<keyword evidence="10 15" id="KW-0798">TonB box</keyword>
<keyword evidence="9" id="KW-0406">Ion transport</keyword>
<evidence type="ECO:0000256" key="4">
    <source>
        <dbReference type="ARBA" id="ARBA00022452"/>
    </source>
</evidence>
<dbReference type="Gene3D" id="2.40.170.20">
    <property type="entry name" value="TonB-dependent receptor, beta-barrel domain"/>
    <property type="match status" value="1"/>
</dbReference>
<keyword evidence="4 14" id="KW-1134">Transmembrane beta strand</keyword>
<dbReference type="EMBL" id="JAFLWW010000004">
    <property type="protein sequence ID" value="MBT1157102.1"/>
    <property type="molecule type" value="Genomic_DNA"/>
</dbReference>
<dbReference type="GO" id="GO:0015891">
    <property type="term" value="P:siderophore transport"/>
    <property type="evidence" value="ECO:0007669"/>
    <property type="project" value="InterPro"/>
</dbReference>
<keyword evidence="5" id="KW-0410">Iron transport</keyword>
<dbReference type="AlphaFoldDB" id="A0A9X1ACQ3"/>
<proteinExistence type="inferred from homology"/>
<keyword evidence="8" id="KW-0408">Iron</keyword>
<keyword evidence="13 14" id="KW-0998">Cell outer membrane</keyword>
<keyword evidence="6 14" id="KW-0812">Transmembrane</keyword>
<dbReference type="PROSITE" id="PS52016">
    <property type="entry name" value="TONB_DEPENDENT_REC_3"/>
    <property type="match status" value="1"/>
</dbReference>
<reference evidence="20" key="2">
    <citation type="submission" date="2021-03" db="EMBL/GenBank/DDBJ databases">
        <authorList>
            <person name="Artuso I."/>
            <person name="Turrini P."/>
            <person name="Pirolo M."/>
            <person name="Lugli G.A."/>
            <person name="Ventura M."/>
            <person name="Visca P."/>
        </authorList>
    </citation>
    <scope>NUCLEOTIDE SEQUENCE</scope>
    <source>
        <strain evidence="20">LMG 26462</strain>
    </source>
</reference>
<dbReference type="GO" id="GO:0015344">
    <property type="term" value="F:siderophore uptake transmembrane transporter activity"/>
    <property type="evidence" value="ECO:0007669"/>
    <property type="project" value="TreeGrafter"/>
</dbReference>
<evidence type="ECO:0000256" key="5">
    <source>
        <dbReference type="ARBA" id="ARBA00022496"/>
    </source>
</evidence>
<dbReference type="PANTHER" id="PTHR32552:SF68">
    <property type="entry name" value="FERRICHROME OUTER MEMBRANE TRANSPORTER_PHAGE RECEPTOR"/>
    <property type="match status" value="1"/>
</dbReference>
<evidence type="ECO:0000256" key="9">
    <source>
        <dbReference type="ARBA" id="ARBA00023065"/>
    </source>
</evidence>
<dbReference type="Pfam" id="PF07715">
    <property type="entry name" value="Plug"/>
    <property type="match status" value="1"/>
</dbReference>
<feature type="compositionally biased region" description="Basic and acidic residues" evidence="16">
    <location>
        <begin position="1"/>
        <end position="11"/>
    </location>
</feature>
<name>A0A9X1ACQ3_9HYPH</name>
<evidence type="ECO:0000256" key="1">
    <source>
        <dbReference type="ARBA" id="ARBA00004571"/>
    </source>
</evidence>
<dbReference type="SUPFAM" id="SSF56935">
    <property type="entry name" value="Porins"/>
    <property type="match status" value="1"/>
</dbReference>
<evidence type="ECO:0000256" key="10">
    <source>
        <dbReference type="ARBA" id="ARBA00023077"/>
    </source>
</evidence>
<dbReference type="PANTHER" id="PTHR32552">
    <property type="entry name" value="FERRICHROME IRON RECEPTOR-RELATED"/>
    <property type="match status" value="1"/>
</dbReference>
<dbReference type="GO" id="GO:0038023">
    <property type="term" value="F:signaling receptor activity"/>
    <property type="evidence" value="ECO:0007669"/>
    <property type="project" value="InterPro"/>
</dbReference>
<evidence type="ECO:0000256" key="6">
    <source>
        <dbReference type="ARBA" id="ARBA00022692"/>
    </source>
</evidence>
<keyword evidence="11 14" id="KW-0472">Membrane</keyword>
<keyword evidence="7" id="KW-0732">Signal</keyword>
<keyword evidence="12 20" id="KW-0675">Receptor</keyword>
<evidence type="ECO:0000256" key="13">
    <source>
        <dbReference type="ARBA" id="ARBA00023237"/>
    </source>
</evidence>
<feature type="domain" description="TonB-dependent receptor plug" evidence="19">
    <location>
        <begin position="100"/>
        <end position="203"/>
    </location>
</feature>
<evidence type="ECO:0000313" key="21">
    <source>
        <dbReference type="Proteomes" id="UP001138921"/>
    </source>
</evidence>
<protein>
    <submittedName>
        <fullName evidence="20">TonB-dependent siderophore receptor</fullName>
    </submittedName>
</protein>
<dbReference type="InterPro" id="IPR039426">
    <property type="entry name" value="TonB-dep_rcpt-like"/>
</dbReference>
<dbReference type="NCBIfam" id="TIGR01783">
    <property type="entry name" value="TonB-siderophor"/>
    <property type="match status" value="1"/>
</dbReference>
<comment type="caution">
    <text evidence="20">The sequence shown here is derived from an EMBL/GenBank/DDBJ whole genome shotgun (WGS) entry which is preliminary data.</text>
</comment>
<dbReference type="InterPro" id="IPR037066">
    <property type="entry name" value="Plug_dom_sf"/>
</dbReference>
<keyword evidence="21" id="KW-1185">Reference proteome</keyword>
<evidence type="ECO:0000256" key="14">
    <source>
        <dbReference type="PROSITE-ProRule" id="PRU01360"/>
    </source>
</evidence>
<dbReference type="Pfam" id="PF00593">
    <property type="entry name" value="TonB_dep_Rec_b-barrel"/>
    <property type="match status" value="1"/>
</dbReference>
<feature type="transmembrane region" description="Helical" evidence="17">
    <location>
        <begin position="35"/>
        <end position="53"/>
    </location>
</feature>
<evidence type="ECO:0000259" key="19">
    <source>
        <dbReference type="Pfam" id="PF07715"/>
    </source>
</evidence>
<evidence type="ECO:0000256" key="12">
    <source>
        <dbReference type="ARBA" id="ARBA00023170"/>
    </source>
</evidence>
<evidence type="ECO:0000256" key="8">
    <source>
        <dbReference type="ARBA" id="ARBA00023004"/>
    </source>
</evidence>
<dbReference type="InterPro" id="IPR012910">
    <property type="entry name" value="Plug_dom"/>
</dbReference>
<organism evidence="20 21">
    <name type="scientific">Aminobacter anthyllidis</name>
    <dbReference type="NCBI Taxonomy" id="1035067"/>
    <lineage>
        <taxon>Bacteria</taxon>
        <taxon>Pseudomonadati</taxon>
        <taxon>Pseudomonadota</taxon>
        <taxon>Alphaproteobacteria</taxon>
        <taxon>Hyphomicrobiales</taxon>
        <taxon>Phyllobacteriaceae</taxon>
        <taxon>Aminobacter</taxon>
    </lineage>
</organism>
<dbReference type="Proteomes" id="UP001138921">
    <property type="component" value="Unassembled WGS sequence"/>
</dbReference>
<reference evidence="20" key="1">
    <citation type="journal article" date="2021" name="Microorganisms">
        <title>Phylogenomic Reconstruction and Metabolic Potential of the Genus Aminobacter.</title>
        <authorList>
            <person name="Artuso I."/>
            <person name="Turrini P."/>
            <person name="Pirolo M."/>
            <person name="Lugli G.A."/>
            <person name="Ventura M."/>
            <person name="Visca P."/>
        </authorList>
    </citation>
    <scope>NUCLEOTIDE SEQUENCE</scope>
    <source>
        <strain evidence="20">LMG 26462</strain>
    </source>
</reference>
<evidence type="ECO:0000256" key="2">
    <source>
        <dbReference type="ARBA" id="ARBA00009810"/>
    </source>
</evidence>
<feature type="region of interest" description="Disordered" evidence="16">
    <location>
        <begin position="1"/>
        <end position="26"/>
    </location>
</feature>
<keyword evidence="3 14" id="KW-0813">Transport</keyword>
<gene>
    <name evidence="20" type="ORF">J1C56_16005</name>
</gene>
<evidence type="ECO:0000256" key="16">
    <source>
        <dbReference type="SAM" id="MobiDB-lite"/>
    </source>
</evidence>
<dbReference type="CDD" id="cd01347">
    <property type="entry name" value="ligand_gated_channel"/>
    <property type="match status" value="1"/>
</dbReference>
<feature type="domain" description="TonB-dependent receptor-like beta-barrel" evidence="18">
    <location>
        <begin position="277"/>
        <end position="732"/>
    </location>
</feature>
<evidence type="ECO:0000256" key="15">
    <source>
        <dbReference type="RuleBase" id="RU003357"/>
    </source>
</evidence>
<evidence type="ECO:0000313" key="20">
    <source>
        <dbReference type="EMBL" id="MBT1157102.1"/>
    </source>
</evidence>
<dbReference type="Gene3D" id="2.170.130.10">
    <property type="entry name" value="TonB-dependent receptor, plug domain"/>
    <property type="match status" value="1"/>
</dbReference>
<evidence type="ECO:0000256" key="3">
    <source>
        <dbReference type="ARBA" id="ARBA00022448"/>
    </source>
</evidence>
<evidence type="ECO:0000256" key="11">
    <source>
        <dbReference type="ARBA" id="ARBA00023136"/>
    </source>
</evidence>
<keyword evidence="17" id="KW-1133">Transmembrane helix</keyword>
<dbReference type="GO" id="GO:0009279">
    <property type="term" value="C:cell outer membrane"/>
    <property type="evidence" value="ECO:0007669"/>
    <property type="project" value="UniProtKB-SubCell"/>
</dbReference>
<evidence type="ECO:0000256" key="17">
    <source>
        <dbReference type="SAM" id="Phobius"/>
    </source>
</evidence>
<evidence type="ECO:0000259" key="18">
    <source>
        <dbReference type="Pfam" id="PF00593"/>
    </source>
</evidence>
<accession>A0A9X1ACQ3</accession>
<comment type="subcellular location">
    <subcellularLocation>
        <location evidence="1 14">Cell outer membrane</location>
        <topology evidence="1 14">Multi-pass membrane protein</topology>
    </subcellularLocation>
</comment>
<evidence type="ECO:0000256" key="7">
    <source>
        <dbReference type="ARBA" id="ARBA00022729"/>
    </source>
</evidence>
<sequence length="765" mass="83808">MDTRRSEEGRRHVGGTETLQDHSAIGKQGRRASRALLLASTVLSAILALPAYAQQAKPAKADGNPLVLQTIEVGTESPRGPDSGIVAKRSAAASKTNTPLLETPQAINVVTRDQMSAQGVNSVAEALRYTPGVLPDPNGYDLRYDWLYVRGFNSYGTMWLDGLAVAGDPLNYATPSIHPYALERVEVIKGPASVLYGRAVPGGLVNQVSKRPQAETYREVSVETSGFGGIQGAVDMTGALTEDGDWLYRFTGLAKNMNTQIDMERDRKIMLAPSLTWNPSDDTSLTLYAYYQRDRDIFSPRFYPAVGTLLPNPAGQIPRDLFLGDTNANEFNRDYGHVGYEFSHSFNETWTVRQNLRYGYSQQDMFLALVNPAFAYTGAPSSQLDRVSAVSDDWTSTFAVDSQAEASFQTDDVAHTALFGIDYVRGVSDTNFGNSPRGVPVPGIDFNNPIYGLPIPMAPVTTSAHQRQNQIGLYAQDQLRYGNWVGTFGLRYDFSDIDTDNRITKAAAVETTDRALTGRVGLTYLFDNGLAPYASYSTAFLPLLGTDKDGNAFVAQDARQYEIGVKYEPVDGRGLISLSLFDMTLENALTPALTDPNPTKPTLYVQTGKQRVRGVEIEGKYELTPEIDLLASYAYSHSEVLSSNNPVSVGREMLRLPEHQGSLWVHYSPTYAEGLSLSAGVRAMSSYQTDATYLDKLRIPGRALVDIGAEFDFGALKKEFEGTRLRVNVTNLFDETYVSHCLNMTGGSCNYGAGRAITANLKTTW</sequence>
<dbReference type="InterPro" id="IPR036942">
    <property type="entry name" value="Beta-barrel_TonB_sf"/>
</dbReference>
<dbReference type="InterPro" id="IPR000531">
    <property type="entry name" value="Beta-barrel_TonB"/>
</dbReference>
<dbReference type="InterPro" id="IPR010105">
    <property type="entry name" value="TonB_sidphr_rcpt"/>
</dbReference>
<comment type="similarity">
    <text evidence="2 14 15">Belongs to the TonB-dependent receptor family.</text>
</comment>
<dbReference type="FunFam" id="2.170.130.10:FF:000001">
    <property type="entry name" value="Catecholate siderophore TonB-dependent receptor"/>
    <property type="match status" value="1"/>
</dbReference>